<name>A0A438GKD2_VITVI</name>
<dbReference type="Pfam" id="PF00078">
    <property type="entry name" value="RVT_1"/>
    <property type="match status" value="1"/>
</dbReference>
<dbReference type="EMBL" id="QGNW01000410">
    <property type="protein sequence ID" value="RVW72642.1"/>
    <property type="molecule type" value="Genomic_DNA"/>
</dbReference>
<dbReference type="AlphaFoldDB" id="A0A438GKD2"/>
<dbReference type="InterPro" id="IPR000477">
    <property type="entry name" value="RT_dom"/>
</dbReference>
<sequence>MMKSKKEFAEPTSPSSQNQGIGGLVLMVLTSTSWGKAGQQLRKILGLFREFYLHGTFQRSLNSTFLVLIPKKEGAENLRDFRPISLVGSVYKLLVKILNVVLIASEALDSRFKDNTLGLLLKMDIEKAFDHVNWDFLMDVMSKMGFGHRWINWMKWCCSAATFSILINGRPSGFFRSSKGLRQGDSLSPIFSFLPWKLLANCCQVQEMEALFPVSKWEEEKRGADRVPSLVCR</sequence>
<protein>
    <recommendedName>
        <fullName evidence="1">Reverse transcriptase domain-containing protein</fullName>
    </recommendedName>
</protein>
<dbReference type="InterPro" id="IPR043502">
    <property type="entry name" value="DNA/RNA_pol_sf"/>
</dbReference>
<reference evidence="2 3" key="1">
    <citation type="journal article" date="2018" name="PLoS Genet.">
        <title>Population sequencing reveals clonal diversity and ancestral inbreeding in the grapevine cultivar Chardonnay.</title>
        <authorList>
            <person name="Roach M.J."/>
            <person name="Johnson D.L."/>
            <person name="Bohlmann J."/>
            <person name="van Vuuren H.J."/>
            <person name="Jones S.J."/>
            <person name="Pretorius I.S."/>
            <person name="Schmidt S.A."/>
            <person name="Borneman A.R."/>
        </authorList>
    </citation>
    <scope>NUCLEOTIDE SEQUENCE [LARGE SCALE GENOMIC DNA]</scope>
    <source>
        <strain evidence="3">cv. Chardonnay</strain>
        <tissue evidence="2">Leaf</tissue>
    </source>
</reference>
<proteinExistence type="predicted"/>
<gene>
    <name evidence="2" type="ORF">CK203_050637</name>
</gene>
<dbReference type="PROSITE" id="PS50878">
    <property type="entry name" value="RT_POL"/>
    <property type="match status" value="1"/>
</dbReference>
<dbReference type="PANTHER" id="PTHR19446">
    <property type="entry name" value="REVERSE TRANSCRIPTASES"/>
    <property type="match status" value="1"/>
</dbReference>
<organism evidence="2 3">
    <name type="scientific">Vitis vinifera</name>
    <name type="common">Grape</name>
    <dbReference type="NCBI Taxonomy" id="29760"/>
    <lineage>
        <taxon>Eukaryota</taxon>
        <taxon>Viridiplantae</taxon>
        <taxon>Streptophyta</taxon>
        <taxon>Embryophyta</taxon>
        <taxon>Tracheophyta</taxon>
        <taxon>Spermatophyta</taxon>
        <taxon>Magnoliopsida</taxon>
        <taxon>eudicotyledons</taxon>
        <taxon>Gunneridae</taxon>
        <taxon>Pentapetalae</taxon>
        <taxon>rosids</taxon>
        <taxon>Vitales</taxon>
        <taxon>Vitaceae</taxon>
        <taxon>Viteae</taxon>
        <taxon>Vitis</taxon>
    </lineage>
</organism>
<evidence type="ECO:0000259" key="1">
    <source>
        <dbReference type="PROSITE" id="PS50878"/>
    </source>
</evidence>
<dbReference type="SUPFAM" id="SSF56672">
    <property type="entry name" value="DNA/RNA polymerases"/>
    <property type="match status" value="1"/>
</dbReference>
<evidence type="ECO:0000313" key="2">
    <source>
        <dbReference type="EMBL" id="RVW72642.1"/>
    </source>
</evidence>
<accession>A0A438GKD2</accession>
<feature type="domain" description="Reverse transcriptase" evidence="1">
    <location>
        <begin position="50"/>
        <end position="233"/>
    </location>
</feature>
<comment type="caution">
    <text evidence="2">The sequence shown here is derived from an EMBL/GenBank/DDBJ whole genome shotgun (WGS) entry which is preliminary data.</text>
</comment>
<evidence type="ECO:0000313" key="3">
    <source>
        <dbReference type="Proteomes" id="UP000288805"/>
    </source>
</evidence>
<dbReference type="Proteomes" id="UP000288805">
    <property type="component" value="Unassembled WGS sequence"/>
</dbReference>